<comment type="caution">
    <text evidence="2">The sequence shown here is derived from an EMBL/GenBank/DDBJ whole genome shotgun (WGS) entry which is preliminary data.</text>
</comment>
<feature type="region of interest" description="Disordered" evidence="1">
    <location>
        <begin position="150"/>
        <end position="177"/>
    </location>
</feature>
<proteinExistence type="predicted"/>
<organism evidence="2 3">
    <name type="scientific">Kitasatospora putterlickiae</name>
    <dbReference type="NCBI Taxonomy" id="221725"/>
    <lineage>
        <taxon>Bacteria</taxon>
        <taxon>Bacillati</taxon>
        <taxon>Actinomycetota</taxon>
        <taxon>Actinomycetes</taxon>
        <taxon>Kitasatosporales</taxon>
        <taxon>Streptomycetaceae</taxon>
        <taxon>Kitasatospora</taxon>
    </lineage>
</organism>
<name>A0ABP4J2F8_9ACTN</name>
<protein>
    <submittedName>
        <fullName evidence="2">Uncharacterized protein</fullName>
    </submittedName>
</protein>
<accession>A0ABP4J2F8</accession>
<gene>
    <name evidence="2" type="ORF">GCM10009639_55020</name>
</gene>
<reference evidence="3" key="1">
    <citation type="journal article" date="2019" name="Int. J. Syst. Evol. Microbiol.">
        <title>The Global Catalogue of Microorganisms (GCM) 10K type strain sequencing project: providing services to taxonomists for standard genome sequencing and annotation.</title>
        <authorList>
            <consortium name="The Broad Institute Genomics Platform"/>
            <consortium name="The Broad Institute Genome Sequencing Center for Infectious Disease"/>
            <person name="Wu L."/>
            <person name="Ma J."/>
        </authorList>
    </citation>
    <scope>NUCLEOTIDE SEQUENCE [LARGE SCALE GENOMIC DNA]</scope>
    <source>
        <strain evidence="3">JCM 12393</strain>
    </source>
</reference>
<keyword evidence="3" id="KW-1185">Reference proteome</keyword>
<dbReference type="Proteomes" id="UP001499863">
    <property type="component" value="Unassembled WGS sequence"/>
</dbReference>
<sequence length="177" mass="19625">MSEQMAGVRVRDLVRDVVAACAPEEVVIVEGLLRQSDAEVLARLRRRRGERDPLGFGLAEIVPLVAPLLWLTLERARERIAQNLVDGASRGSSTLWRWMRRRPPVPEVIPPLTRDQQRLVHTMVLDGAAEAGLSPDLAQRLADRVVAGLVLADPDEPQGRPRGEVEEGGAEEPRELR</sequence>
<feature type="compositionally biased region" description="Basic and acidic residues" evidence="1">
    <location>
        <begin position="157"/>
        <end position="177"/>
    </location>
</feature>
<evidence type="ECO:0000256" key="1">
    <source>
        <dbReference type="SAM" id="MobiDB-lite"/>
    </source>
</evidence>
<evidence type="ECO:0000313" key="3">
    <source>
        <dbReference type="Proteomes" id="UP001499863"/>
    </source>
</evidence>
<dbReference type="EMBL" id="BAAAKJ010000314">
    <property type="protein sequence ID" value="GAA1406795.1"/>
    <property type="molecule type" value="Genomic_DNA"/>
</dbReference>
<evidence type="ECO:0000313" key="2">
    <source>
        <dbReference type="EMBL" id="GAA1406795.1"/>
    </source>
</evidence>